<dbReference type="PANTHER" id="PTHR16305">
    <property type="entry name" value="TESTICULAR SOLUBLE ADENYLYL CYCLASE"/>
    <property type="match status" value="1"/>
</dbReference>
<evidence type="ECO:0000259" key="3">
    <source>
        <dbReference type="PROSITE" id="PS50043"/>
    </source>
</evidence>
<dbReference type="Gene3D" id="1.25.40.10">
    <property type="entry name" value="Tetratricopeptide repeat domain"/>
    <property type="match status" value="2"/>
</dbReference>
<dbReference type="GO" id="GO:0005524">
    <property type="term" value="F:ATP binding"/>
    <property type="evidence" value="ECO:0007669"/>
    <property type="project" value="UniProtKB-KW"/>
</dbReference>
<evidence type="ECO:0000256" key="1">
    <source>
        <dbReference type="ARBA" id="ARBA00022741"/>
    </source>
</evidence>
<keyword evidence="1" id="KW-0547">Nucleotide-binding</keyword>
<dbReference type="PRINTS" id="PR00038">
    <property type="entry name" value="HTHLUXR"/>
</dbReference>
<dbReference type="PROSITE" id="PS50043">
    <property type="entry name" value="HTH_LUXR_2"/>
    <property type="match status" value="1"/>
</dbReference>
<dbReference type="SUPFAM" id="SSF48452">
    <property type="entry name" value="TPR-like"/>
    <property type="match status" value="2"/>
</dbReference>
<dbReference type="Proteomes" id="UP000661858">
    <property type="component" value="Unassembled WGS sequence"/>
</dbReference>
<dbReference type="InterPro" id="IPR036388">
    <property type="entry name" value="WH-like_DNA-bd_sf"/>
</dbReference>
<evidence type="ECO:0000313" key="4">
    <source>
        <dbReference type="EMBL" id="MBL1082681.1"/>
    </source>
</evidence>
<accession>A0A937EIB2</accession>
<dbReference type="InterPro" id="IPR003593">
    <property type="entry name" value="AAA+_ATPase"/>
</dbReference>
<dbReference type="InterPro" id="IPR041664">
    <property type="entry name" value="AAA_16"/>
</dbReference>
<dbReference type="GO" id="GO:0005737">
    <property type="term" value="C:cytoplasm"/>
    <property type="evidence" value="ECO:0007669"/>
    <property type="project" value="TreeGrafter"/>
</dbReference>
<dbReference type="EMBL" id="JAERRK010000005">
    <property type="protein sequence ID" value="MBL1082681.1"/>
    <property type="molecule type" value="Genomic_DNA"/>
</dbReference>
<dbReference type="GO" id="GO:0003677">
    <property type="term" value="F:DNA binding"/>
    <property type="evidence" value="ECO:0007669"/>
    <property type="project" value="InterPro"/>
</dbReference>
<reference evidence="4" key="1">
    <citation type="submission" date="2021-01" db="EMBL/GenBank/DDBJ databases">
        <title>WGS of actinomycetes isolated from Thailand.</title>
        <authorList>
            <person name="Thawai C."/>
        </authorList>
    </citation>
    <scope>NUCLEOTIDE SEQUENCE</scope>
    <source>
        <strain evidence="4">RCU-197</strain>
    </source>
</reference>
<dbReference type="SMART" id="SM00382">
    <property type="entry name" value="AAA"/>
    <property type="match status" value="1"/>
</dbReference>
<dbReference type="PANTHER" id="PTHR16305:SF35">
    <property type="entry name" value="TRANSCRIPTIONAL ACTIVATOR DOMAIN"/>
    <property type="match status" value="1"/>
</dbReference>
<evidence type="ECO:0000256" key="2">
    <source>
        <dbReference type="ARBA" id="ARBA00022840"/>
    </source>
</evidence>
<protein>
    <submittedName>
        <fullName evidence="4">AAA family ATPase</fullName>
    </submittedName>
</protein>
<dbReference type="Pfam" id="PF00196">
    <property type="entry name" value="GerE"/>
    <property type="match status" value="1"/>
</dbReference>
<dbReference type="InterPro" id="IPR011990">
    <property type="entry name" value="TPR-like_helical_dom_sf"/>
</dbReference>
<dbReference type="InterPro" id="IPR027417">
    <property type="entry name" value="P-loop_NTPase"/>
</dbReference>
<dbReference type="SUPFAM" id="SSF52540">
    <property type="entry name" value="P-loop containing nucleoside triphosphate hydrolases"/>
    <property type="match status" value="1"/>
</dbReference>
<dbReference type="AlphaFoldDB" id="A0A937EIB2"/>
<dbReference type="CDD" id="cd06170">
    <property type="entry name" value="LuxR_C_like"/>
    <property type="match status" value="1"/>
</dbReference>
<dbReference type="Gene3D" id="1.10.10.10">
    <property type="entry name" value="Winged helix-like DNA-binding domain superfamily/Winged helix DNA-binding domain"/>
    <property type="match status" value="1"/>
</dbReference>
<proteinExistence type="predicted"/>
<comment type="caution">
    <text evidence="4">The sequence shown here is derived from an EMBL/GenBank/DDBJ whole genome shotgun (WGS) entry which is preliminary data.</text>
</comment>
<dbReference type="SUPFAM" id="SSF46894">
    <property type="entry name" value="C-terminal effector domain of the bipartite response regulators"/>
    <property type="match status" value="1"/>
</dbReference>
<dbReference type="SMART" id="SM00421">
    <property type="entry name" value="HTH_LUXR"/>
    <property type="match status" value="1"/>
</dbReference>
<dbReference type="Pfam" id="PF13191">
    <property type="entry name" value="AAA_16"/>
    <property type="match status" value="1"/>
</dbReference>
<feature type="domain" description="HTH luxR-type" evidence="3">
    <location>
        <begin position="862"/>
        <end position="927"/>
    </location>
</feature>
<dbReference type="GO" id="GO:0004016">
    <property type="term" value="F:adenylate cyclase activity"/>
    <property type="evidence" value="ECO:0007669"/>
    <property type="project" value="TreeGrafter"/>
</dbReference>
<sequence length="936" mass="101046">MAGRRAALESLENSLTQLQATGTPRVVLVTGDPGVGKTALLGEFADTARSRDAVVATGRAGASLGTSLGAFADAFDEQRELVRTVLADWPRERRERMTRILRGEHARHDVTAAGGQPARRVVHELVEALARPSLVLILDDLHLADPDSLELLAGLLRRPPRARFLAVLGYRDRQVPERLRTAVHGRSERIALDHLPLAPLSEQDVGLLLADATALRRRELYRRSGGNPGYLRMLLTERSPEARAGILDELVPLAPPVRRTVQAAAIIGCEFDTELLTRLLEEPENAVLAALGELVHRDIVRPVAAGHHFVFRHPVVHRAVYDAGDLAWRVEMHARAEEALRTRGASAIERAPHVEQCIRFAESEGVDLLCTAARSVAATEPARAAAWFRTALRVLPRGAGLAVPRARLQTELARALADRGRLHEARELVHEALRVLPREPAAEHAEAVVLAATVQRMLGAREETEVMLRRELDGLSQQDEVVAAALKCQLAAGQLYTACHDGSAARWTEEALGVARRTDRRALQASCLGLLALIEAAECGGRAGNGRLAEAARILDGMLDDELAGSLDAALWIGWSEILGCAWEDALRHFRKAVDFATRTGHLLYLPHLLVGQSYALLARGELAEAQITAEHAVHLTADAECLEGVINARAMQALVDVARGRTDRALEAAVAATVHPRHSASNWKEAMALRILAEARLASGDHEGCLAVVSEAGGPDLPTADAGSRPVWYEMLTRAELSAERYARAAHWAARAASVDPAGAMAELARAQVLVHTDPGQACGPAERAVAGLESSGRVLDALRARIVLGVALWHQDRFDDAARELKAAGAALDQCGAVLSARTARQERRRLAARAPRTRGPIGGSEILPALTSRERQIADLVGEGLTNRLIARRLHIAEKTVEMHLSRVFAKLGVSNRAAVAAVITREPPGWATPRPA</sequence>
<keyword evidence="2" id="KW-0067">ATP-binding</keyword>
<gene>
    <name evidence="4" type="ORF">JK359_11935</name>
</gene>
<dbReference type="Gene3D" id="3.40.50.300">
    <property type="entry name" value="P-loop containing nucleotide triphosphate hydrolases"/>
    <property type="match status" value="1"/>
</dbReference>
<dbReference type="InterPro" id="IPR016032">
    <property type="entry name" value="Sig_transdc_resp-reg_C-effctor"/>
</dbReference>
<dbReference type="InterPro" id="IPR000792">
    <property type="entry name" value="Tscrpt_reg_LuxR_C"/>
</dbReference>
<dbReference type="RefSeq" id="WP_201834824.1">
    <property type="nucleotide sequence ID" value="NZ_JAERRK010000005.1"/>
</dbReference>
<dbReference type="PROSITE" id="PS00622">
    <property type="entry name" value="HTH_LUXR_1"/>
    <property type="match status" value="1"/>
</dbReference>
<dbReference type="GO" id="GO:0006355">
    <property type="term" value="P:regulation of DNA-templated transcription"/>
    <property type="evidence" value="ECO:0007669"/>
    <property type="project" value="InterPro"/>
</dbReference>
<name>A0A937EIB2_9ACTN</name>
<organism evidence="4 5">
    <name type="scientific">Streptomyces actinomycinicus</name>
    <dbReference type="NCBI Taxonomy" id="1695166"/>
    <lineage>
        <taxon>Bacteria</taxon>
        <taxon>Bacillati</taxon>
        <taxon>Actinomycetota</taxon>
        <taxon>Actinomycetes</taxon>
        <taxon>Kitasatosporales</taxon>
        <taxon>Streptomycetaceae</taxon>
        <taxon>Streptomyces</taxon>
    </lineage>
</organism>
<keyword evidence="5" id="KW-1185">Reference proteome</keyword>
<evidence type="ECO:0000313" key="5">
    <source>
        <dbReference type="Proteomes" id="UP000661858"/>
    </source>
</evidence>